<reference evidence="13" key="1">
    <citation type="submission" date="2022-01" db="EMBL/GenBank/DDBJ databases">
        <title>Draft Genome Sequences of Seven Type Strains of the Genus Streptomyces.</title>
        <authorList>
            <person name="Aziz S."/>
            <person name="Coretto E."/>
            <person name="Chronakova A."/>
            <person name="Sproer C."/>
            <person name="Huber K."/>
            <person name="Nouioui I."/>
            <person name="Gross H."/>
        </authorList>
    </citation>
    <scope>NUCLEOTIDE SEQUENCE</scope>
    <source>
        <strain evidence="13">DSM 103493</strain>
    </source>
</reference>
<dbReference type="RefSeq" id="WP_234760439.1">
    <property type="nucleotide sequence ID" value="NZ_JAKEIP010000002.1"/>
</dbReference>
<evidence type="ECO:0000256" key="9">
    <source>
        <dbReference type="RuleBase" id="RU363032"/>
    </source>
</evidence>
<dbReference type="PANTHER" id="PTHR43776:SF7">
    <property type="entry name" value="D,D-DIPEPTIDE TRANSPORT ATP-BINDING PROTEIN DDPF-RELATED"/>
    <property type="match status" value="1"/>
</dbReference>
<dbReference type="CDD" id="cd03257">
    <property type="entry name" value="ABC_NikE_OppD_transporters"/>
    <property type="match status" value="2"/>
</dbReference>
<feature type="region of interest" description="Disordered" evidence="10">
    <location>
        <begin position="806"/>
        <end position="837"/>
    </location>
</feature>
<feature type="transmembrane region" description="Helical" evidence="9">
    <location>
        <begin position="141"/>
        <end position="159"/>
    </location>
</feature>
<dbReference type="EMBL" id="JAKEIP010000002">
    <property type="protein sequence ID" value="MCF1592154.1"/>
    <property type="molecule type" value="Genomic_DNA"/>
</dbReference>
<protein>
    <submittedName>
        <fullName evidence="13">ATP-binding cassette domain-containing protein</fullName>
    </submittedName>
</protein>
<keyword evidence="8 9" id="KW-0472">Membrane</keyword>
<organism evidence="13 14">
    <name type="scientific">Streptomyces muensis</name>
    <dbReference type="NCBI Taxonomy" id="1077944"/>
    <lineage>
        <taxon>Bacteria</taxon>
        <taxon>Bacillati</taxon>
        <taxon>Actinomycetota</taxon>
        <taxon>Actinomycetes</taxon>
        <taxon>Kitasatosporales</taxon>
        <taxon>Streptomycetaceae</taxon>
        <taxon>Streptomyces</taxon>
    </lineage>
</organism>
<evidence type="ECO:0000256" key="1">
    <source>
        <dbReference type="ARBA" id="ARBA00004141"/>
    </source>
</evidence>
<evidence type="ECO:0000313" key="14">
    <source>
        <dbReference type="Proteomes" id="UP001139384"/>
    </source>
</evidence>
<dbReference type="PANTHER" id="PTHR43776">
    <property type="entry name" value="TRANSPORT ATP-BINDING PROTEIN"/>
    <property type="match status" value="1"/>
</dbReference>
<evidence type="ECO:0000256" key="7">
    <source>
        <dbReference type="ARBA" id="ARBA00022989"/>
    </source>
</evidence>
<comment type="caution">
    <text evidence="13">The sequence shown here is derived from an EMBL/GenBank/DDBJ whole genome shotgun (WGS) entry which is preliminary data.</text>
</comment>
<feature type="transmembrane region" description="Helical" evidence="9">
    <location>
        <begin position="80"/>
        <end position="105"/>
    </location>
</feature>
<keyword evidence="3 9" id="KW-0813">Transport</keyword>
<dbReference type="PROSITE" id="PS00211">
    <property type="entry name" value="ABC_TRANSPORTER_1"/>
    <property type="match status" value="2"/>
</dbReference>
<dbReference type="SUPFAM" id="SSF52540">
    <property type="entry name" value="P-loop containing nucleoside triphosphate hydrolases"/>
    <property type="match status" value="2"/>
</dbReference>
<comment type="similarity">
    <text evidence="9">Belongs to the binding-protein-dependent transport system permease family.</text>
</comment>
<dbReference type="InterPro" id="IPR003439">
    <property type="entry name" value="ABC_transporter-like_ATP-bd"/>
</dbReference>
<dbReference type="GO" id="GO:0016887">
    <property type="term" value="F:ATP hydrolysis activity"/>
    <property type="evidence" value="ECO:0007669"/>
    <property type="project" value="InterPro"/>
</dbReference>
<evidence type="ECO:0000256" key="4">
    <source>
        <dbReference type="ARBA" id="ARBA00022692"/>
    </source>
</evidence>
<feature type="transmembrane region" description="Helical" evidence="9">
    <location>
        <begin position="112"/>
        <end position="135"/>
    </location>
</feature>
<evidence type="ECO:0000259" key="12">
    <source>
        <dbReference type="PROSITE" id="PS50928"/>
    </source>
</evidence>
<dbReference type="Gene3D" id="3.40.50.300">
    <property type="entry name" value="P-loop containing nucleotide triphosphate hydrolases"/>
    <property type="match status" value="2"/>
</dbReference>
<evidence type="ECO:0000256" key="6">
    <source>
        <dbReference type="ARBA" id="ARBA00022840"/>
    </source>
</evidence>
<keyword evidence="5" id="KW-0547">Nucleotide-binding</keyword>
<comment type="similarity">
    <text evidence="2">Belongs to the ABC transporter superfamily.</text>
</comment>
<dbReference type="PROSITE" id="PS50893">
    <property type="entry name" value="ABC_TRANSPORTER_2"/>
    <property type="match status" value="2"/>
</dbReference>
<dbReference type="AlphaFoldDB" id="A0A9X1PTV8"/>
<dbReference type="Proteomes" id="UP001139384">
    <property type="component" value="Unassembled WGS sequence"/>
</dbReference>
<feature type="transmembrane region" description="Helical" evidence="9">
    <location>
        <begin position="20"/>
        <end position="39"/>
    </location>
</feature>
<comment type="subcellular location">
    <subcellularLocation>
        <location evidence="9">Cell membrane</location>
        <topology evidence="9">Multi-pass membrane protein</topology>
    </subcellularLocation>
    <subcellularLocation>
        <location evidence="1">Membrane</location>
        <topology evidence="1">Multi-pass membrane protein</topology>
    </subcellularLocation>
</comment>
<dbReference type="GO" id="GO:0005524">
    <property type="term" value="F:ATP binding"/>
    <property type="evidence" value="ECO:0007669"/>
    <property type="project" value="UniProtKB-KW"/>
</dbReference>
<dbReference type="CDD" id="cd06261">
    <property type="entry name" value="TM_PBP2"/>
    <property type="match status" value="1"/>
</dbReference>
<dbReference type="GO" id="GO:0005886">
    <property type="term" value="C:plasma membrane"/>
    <property type="evidence" value="ECO:0007669"/>
    <property type="project" value="UniProtKB-SubCell"/>
</dbReference>
<evidence type="ECO:0000259" key="11">
    <source>
        <dbReference type="PROSITE" id="PS50893"/>
    </source>
</evidence>
<dbReference type="SMART" id="SM00382">
    <property type="entry name" value="AAA"/>
    <property type="match status" value="2"/>
</dbReference>
<evidence type="ECO:0000256" key="3">
    <source>
        <dbReference type="ARBA" id="ARBA00022448"/>
    </source>
</evidence>
<evidence type="ECO:0000256" key="5">
    <source>
        <dbReference type="ARBA" id="ARBA00022741"/>
    </source>
</evidence>
<dbReference type="Gene3D" id="1.10.3720.10">
    <property type="entry name" value="MetI-like"/>
    <property type="match status" value="1"/>
</dbReference>
<dbReference type="InterPro" id="IPR000515">
    <property type="entry name" value="MetI-like"/>
</dbReference>
<evidence type="ECO:0000256" key="10">
    <source>
        <dbReference type="SAM" id="MobiDB-lite"/>
    </source>
</evidence>
<dbReference type="SUPFAM" id="SSF161098">
    <property type="entry name" value="MetI-like"/>
    <property type="match status" value="1"/>
</dbReference>
<dbReference type="InterPro" id="IPR050319">
    <property type="entry name" value="ABC_transp_ATP-bind"/>
</dbReference>
<proteinExistence type="inferred from homology"/>
<evidence type="ECO:0000256" key="8">
    <source>
        <dbReference type="ARBA" id="ARBA00023136"/>
    </source>
</evidence>
<feature type="domain" description="ABC transmembrane type-1" evidence="12">
    <location>
        <begin position="81"/>
        <end position="266"/>
    </location>
</feature>
<dbReference type="InterPro" id="IPR017871">
    <property type="entry name" value="ABC_transporter-like_CS"/>
</dbReference>
<feature type="transmembrane region" description="Helical" evidence="9">
    <location>
        <begin position="242"/>
        <end position="266"/>
    </location>
</feature>
<dbReference type="Pfam" id="PF00005">
    <property type="entry name" value="ABC_tran"/>
    <property type="match status" value="2"/>
</dbReference>
<keyword evidence="4 9" id="KW-0812">Transmembrane</keyword>
<dbReference type="Pfam" id="PF00528">
    <property type="entry name" value="BPD_transp_1"/>
    <property type="match status" value="1"/>
</dbReference>
<dbReference type="InterPro" id="IPR027417">
    <property type="entry name" value="P-loop_NTPase"/>
</dbReference>
<dbReference type="PROSITE" id="PS50928">
    <property type="entry name" value="ABC_TM1"/>
    <property type="match status" value="1"/>
</dbReference>
<keyword evidence="14" id="KW-1185">Reference proteome</keyword>
<accession>A0A9X1PTV8</accession>
<evidence type="ECO:0000256" key="2">
    <source>
        <dbReference type="ARBA" id="ARBA00005417"/>
    </source>
</evidence>
<dbReference type="GO" id="GO:0055085">
    <property type="term" value="P:transmembrane transport"/>
    <property type="evidence" value="ECO:0007669"/>
    <property type="project" value="InterPro"/>
</dbReference>
<feature type="domain" description="ABC transporter" evidence="11">
    <location>
        <begin position="559"/>
        <end position="800"/>
    </location>
</feature>
<keyword evidence="7 9" id="KW-1133">Transmembrane helix</keyword>
<dbReference type="InterPro" id="IPR003593">
    <property type="entry name" value="AAA+_ATPase"/>
</dbReference>
<feature type="domain" description="ABC transporter" evidence="11">
    <location>
        <begin position="303"/>
        <end position="547"/>
    </location>
</feature>
<sequence length="837" mass="86465">MTPGGRGEEPPRRRRWRGRAALAVLLLVCAVALLGPLFAPHAVTEPVDIPYGPASGRAPLGTDELGSDVLSRLLSGGRSLVLTGLAVTAAVCALGAVAGMAAAYFRGWTDTVVLRLADVLLGLPAFLLLSVVVVATGRGTAGVAVAAGLVLLPETVRVVRAATLRILGQDYVEVAVARGERAVSVLGREVLPNLAPVLAADAGIRFLGAVTVVATASFLGYGPQPPAADWGLMVMENRDGLTLQPLAVLAPVLLLLLLLLATNLLLDAAFSGPQGLQGPQAKAVGRREPVTAPGLPGPAGALLAVRALRVEAEDGRAVLDAVDLDLGPGELLAVVGESGSGKSTLARAVLGHVAAGLRHADGEVWLDGRGVLRLDEGELRKLRAAVCGYVAQDPRTALSPHLRVDAQITEVLRARQVPKDRWPEEVERALGLAGLGPEFVRRRPHRLSGGQRQRVALAVALAGRPRLLVLDEPTSALDTVTAAAFLADLTRLRRETGAAVLLVSHDMGAVASVADRVVVVESGRIVEQGSAEGVLSALVLGSPAPAPAEDGPSSEPESVPLLAATDVRLVRPAPVLGGVSLSLGPGDCLTVVGPSGSGKTTLLRCLAGLERPTDGEVRLDGEQLAPGVRGRSRRQLLRVQLVPQDPYGSLNPRHTVASVVGRPLRLRGGMPMEAQPREVERLLSLVGLDPELAGRLPRALSGGQRQRVALARALAAGPDVLLCDEVTSALDPSVAAGITDLIARLRRELGLAVVMVTHDLSVVARLGGQVAVLDGGLIRETGPADQVLRHPEHEVTRALVAAVPRQTRPAAPAAVPSPPAAVPRPADASTGTGSEDG</sequence>
<evidence type="ECO:0000313" key="13">
    <source>
        <dbReference type="EMBL" id="MCF1592154.1"/>
    </source>
</evidence>
<dbReference type="InterPro" id="IPR035906">
    <property type="entry name" value="MetI-like_sf"/>
</dbReference>
<gene>
    <name evidence="13" type="ORF">L0P92_01005</name>
</gene>
<keyword evidence="6 13" id="KW-0067">ATP-binding</keyword>
<name>A0A9X1PTV8_STRM4</name>